<dbReference type="AlphaFoldDB" id="A0A1F7Y1Y7"/>
<dbReference type="SUPFAM" id="SSF49363">
    <property type="entry name" value="Purple acid phosphatase, N-terminal domain"/>
    <property type="match status" value="1"/>
</dbReference>
<evidence type="ECO:0000256" key="1">
    <source>
        <dbReference type="SAM" id="Phobius"/>
    </source>
</evidence>
<dbReference type="CDD" id="cd00063">
    <property type="entry name" value="FN3"/>
    <property type="match status" value="1"/>
</dbReference>
<keyword evidence="1" id="KW-0812">Transmembrane</keyword>
<evidence type="ECO:0000313" key="3">
    <source>
        <dbReference type="EMBL" id="OGM21334.1"/>
    </source>
</evidence>
<name>A0A1F7Y1Y7_9BACT</name>
<dbReference type="SMART" id="SM00060">
    <property type="entry name" value="FN3"/>
    <property type="match status" value="1"/>
</dbReference>
<accession>A0A1F7Y1Y7</accession>
<dbReference type="InterPro" id="IPR008963">
    <property type="entry name" value="Purple_acid_Pase-like_N"/>
</dbReference>
<evidence type="ECO:0000313" key="4">
    <source>
        <dbReference type="Proteomes" id="UP000176741"/>
    </source>
</evidence>
<dbReference type="Pfam" id="PF16656">
    <property type="entry name" value="Pur_ac_phosph_N"/>
    <property type="match status" value="1"/>
</dbReference>
<dbReference type="GO" id="GO:0046872">
    <property type="term" value="F:metal ion binding"/>
    <property type="evidence" value="ECO:0007669"/>
    <property type="project" value="InterPro"/>
</dbReference>
<keyword evidence="1" id="KW-1133">Transmembrane helix</keyword>
<feature type="transmembrane region" description="Helical" evidence="1">
    <location>
        <begin position="6"/>
        <end position="26"/>
    </location>
</feature>
<gene>
    <name evidence="3" type="ORF">A2771_03495</name>
</gene>
<dbReference type="InterPro" id="IPR003961">
    <property type="entry name" value="FN3_dom"/>
</dbReference>
<evidence type="ECO:0000259" key="2">
    <source>
        <dbReference type="SMART" id="SM00060"/>
    </source>
</evidence>
<protein>
    <recommendedName>
        <fullName evidence="2">Fibronectin type-III domain-containing protein</fullName>
    </recommendedName>
</protein>
<reference evidence="3 4" key="1">
    <citation type="journal article" date="2016" name="Nat. Commun.">
        <title>Thousands of microbial genomes shed light on interconnected biogeochemical processes in an aquifer system.</title>
        <authorList>
            <person name="Anantharaman K."/>
            <person name="Brown C.T."/>
            <person name="Hug L.A."/>
            <person name="Sharon I."/>
            <person name="Castelle C.J."/>
            <person name="Probst A.J."/>
            <person name="Thomas B.C."/>
            <person name="Singh A."/>
            <person name="Wilkins M.J."/>
            <person name="Karaoz U."/>
            <person name="Brodie E.L."/>
            <person name="Williams K.H."/>
            <person name="Hubbard S.S."/>
            <person name="Banfield J.F."/>
        </authorList>
    </citation>
    <scope>NUCLEOTIDE SEQUENCE [LARGE SCALE GENOMIC DNA]</scope>
</reference>
<sequence length="259" mass="27979">MKDSTIPTLLGIAIILVGIIDGALFIKNSQIFKISAANQNKPENVRVSNIGERSFTVSWTTQERSLGFVRWGVSSMSLSKTALDTIKNTSYIHYVNVGGLSPDKKYYFKINSNGADFDNNGLAWQLNTAPAILSKPESNIISGNVLTQYGSPAQDVLVYAVVGGGSFLSTLTSSNGDWVIPISATRTKSLDSYVLINDSSTPIEIFVQSGTEVSSAQMYPSSAKPAPPMVLGKIYNFRSTPLQDLGEIPKANIYLPTIQ</sequence>
<organism evidence="3 4">
    <name type="scientific">Candidatus Woesebacteria bacterium RIFCSPHIGHO2_01_FULL_38_26b</name>
    <dbReference type="NCBI Taxonomy" id="1802491"/>
    <lineage>
        <taxon>Bacteria</taxon>
        <taxon>Candidatus Woeseibacteriota</taxon>
    </lineage>
</organism>
<dbReference type="EMBL" id="MGGD01000013">
    <property type="protein sequence ID" value="OGM21334.1"/>
    <property type="molecule type" value="Genomic_DNA"/>
</dbReference>
<dbReference type="Gene3D" id="2.60.40.380">
    <property type="entry name" value="Purple acid phosphatase-like, N-terminal"/>
    <property type="match status" value="1"/>
</dbReference>
<dbReference type="InterPro" id="IPR015914">
    <property type="entry name" value="PAPs_N"/>
</dbReference>
<dbReference type="Proteomes" id="UP000176741">
    <property type="component" value="Unassembled WGS sequence"/>
</dbReference>
<feature type="domain" description="Fibronectin type-III" evidence="2">
    <location>
        <begin position="39"/>
        <end position="121"/>
    </location>
</feature>
<keyword evidence="1" id="KW-0472">Membrane</keyword>
<proteinExistence type="predicted"/>
<comment type="caution">
    <text evidence="3">The sequence shown here is derived from an EMBL/GenBank/DDBJ whole genome shotgun (WGS) entry which is preliminary data.</text>
</comment>
<dbReference type="GO" id="GO:0003993">
    <property type="term" value="F:acid phosphatase activity"/>
    <property type="evidence" value="ECO:0007669"/>
    <property type="project" value="InterPro"/>
</dbReference>